<proteinExistence type="predicted"/>
<keyword evidence="3" id="KW-1185">Reference proteome</keyword>
<evidence type="ECO:0000259" key="1">
    <source>
        <dbReference type="Pfam" id="PF00652"/>
    </source>
</evidence>
<dbReference type="Proteomes" id="UP000265703">
    <property type="component" value="Unassembled WGS sequence"/>
</dbReference>
<dbReference type="Pfam" id="PF00652">
    <property type="entry name" value="Ricin_B_lectin"/>
    <property type="match status" value="1"/>
</dbReference>
<dbReference type="InterPro" id="IPR000772">
    <property type="entry name" value="Ricin_B_lectin"/>
</dbReference>
<dbReference type="STRING" id="658196.A0A397SBR3"/>
<dbReference type="AlphaFoldDB" id="A0A397SBR3"/>
<name>A0A397SBR3_9GLOM</name>
<evidence type="ECO:0000313" key="3">
    <source>
        <dbReference type="Proteomes" id="UP000265703"/>
    </source>
</evidence>
<reference evidence="2 3" key="1">
    <citation type="submission" date="2018-06" db="EMBL/GenBank/DDBJ databases">
        <title>Comparative genomics reveals the genomic features of Rhizophagus irregularis, R. cerebriforme, R. diaphanum and Gigaspora rosea, and their symbiotic lifestyle signature.</title>
        <authorList>
            <person name="Morin E."/>
            <person name="San Clemente H."/>
            <person name="Chen E.C.H."/>
            <person name="De La Providencia I."/>
            <person name="Hainaut M."/>
            <person name="Kuo A."/>
            <person name="Kohler A."/>
            <person name="Murat C."/>
            <person name="Tang N."/>
            <person name="Roy S."/>
            <person name="Loubradou J."/>
            <person name="Henrissat B."/>
            <person name="Grigoriev I.V."/>
            <person name="Corradi N."/>
            <person name="Roux C."/>
            <person name="Martin F.M."/>
        </authorList>
    </citation>
    <scope>NUCLEOTIDE SEQUENCE [LARGE SCALE GENOMIC DNA]</scope>
    <source>
        <strain evidence="2 3">DAOM 227022</strain>
    </source>
</reference>
<dbReference type="Gene3D" id="2.80.10.50">
    <property type="match status" value="1"/>
</dbReference>
<protein>
    <submittedName>
        <fullName evidence="2">Carbohydrate-Binding Module Family 13 protein</fullName>
    </submittedName>
</protein>
<dbReference type="EMBL" id="QKYT01001143">
    <property type="protein sequence ID" value="RIA79794.1"/>
    <property type="molecule type" value="Genomic_DNA"/>
</dbReference>
<feature type="domain" description="Ricin B lectin" evidence="1">
    <location>
        <begin position="39"/>
        <end position="140"/>
    </location>
</feature>
<comment type="caution">
    <text evidence="2">The sequence shown here is derived from an EMBL/GenBank/DDBJ whole genome shotgun (WGS) entry which is preliminary data.</text>
</comment>
<organism evidence="2 3">
    <name type="scientific">Glomus cerebriforme</name>
    <dbReference type="NCBI Taxonomy" id="658196"/>
    <lineage>
        <taxon>Eukaryota</taxon>
        <taxon>Fungi</taxon>
        <taxon>Fungi incertae sedis</taxon>
        <taxon>Mucoromycota</taxon>
        <taxon>Glomeromycotina</taxon>
        <taxon>Glomeromycetes</taxon>
        <taxon>Glomerales</taxon>
        <taxon>Glomeraceae</taxon>
        <taxon>Glomus</taxon>
    </lineage>
</organism>
<sequence length="168" mass="18637">MTSTGFPEGYFYLKVASSSHSYVLDVERGSFFGFGGGAKEGSKTVVASQKSEAENDAPYQLWSYENGYLMNKQTKLYLEAEGGKPGNRLVLHHQKPGNSAANQKWSLTEDGYIALKGHAKFVIDVKGTVKEAAHVVLSDKTSKAFIKANNAKWEIISLNKKRRSMYYI</sequence>
<dbReference type="SUPFAM" id="SSF50370">
    <property type="entry name" value="Ricin B-like lectins"/>
    <property type="match status" value="1"/>
</dbReference>
<dbReference type="CDD" id="cd23454">
    <property type="entry name" value="beta-trefoil_Ricin_GllA-1"/>
    <property type="match status" value="1"/>
</dbReference>
<dbReference type="InterPro" id="IPR035992">
    <property type="entry name" value="Ricin_B-like_lectins"/>
</dbReference>
<accession>A0A397SBR3</accession>
<dbReference type="OrthoDB" id="9895617at2759"/>
<evidence type="ECO:0000313" key="2">
    <source>
        <dbReference type="EMBL" id="RIA79794.1"/>
    </source>
</evidence>
<dbReference type="PROSITE" id="PS50231">
    <property type="entry name" value="RICIN_B_LECTIN"/>
    <property type="match status" value="1"/>
</dbReference>
<gene>
    <name evidence="2" type="ORF">C1645_701989</name>
</gene>